<keyword evidence="3" id="KW-1185">Reference proteome</keyword>
<feature type="transmembrane region" description="Helical" evidence="1">
    <location>
        <begin position="75"/>
        <end position="93"/>
    </location>
</feature>
<protein>
    <recommendedName>
        <fullName evidence="4">MARVEL domain-containing protein</fullName>
    </recommendedName>
</protein>
<evidence type="ECO:0000256" key="1">
    <source>
        <dbReference type="SAM" id="Phobius"/>
    </source>
</evidence>
<keyword evidence="1" id="KW-0812">Transmembrane</keyword>
<dbReference type="Proteomes" id="UP001152607">
    <property type="component" value="Unassembled WGS sequence"/>
</dbReference>
<keyword evidence="1" id="KW-0472">Membrane</keyword>
<comment type="caution">
    <text evidence="2">The sequence shown here is derived from an EMBL/GenBank/DDBJ whole genome shotgun (WGS) entry which is preliminary data.</text>
</comment>
<feature type="transmembrane region" description="Helical" evidence="1">
    <location>
        <begin position="100"/>
        <end position="123"/>
    </location>
</feature>
<keyword evidence="1" id="KW-1133">Transmembrane helix</keyword>
<evidence type="ECO:0008006" key="4">
    <source>
        <dbReference type="Google" id="ProtNLM"/>
    </source>
</evidence>
<evidence type="ECO:0000313" key="2">
    <source>
        <dbReference type="EMBL" id="CAI6335130.1"/>
    </source>
</evidence>
<dbReference type="PANTHER" id="PTHR42083:SF1">
    <property type="entry name" value="MARVEL DOMAIN-CONTAINING PROTEIN"/>
    <property type="match status" value="1"/>
</dbReference>
<dbReference type="OrthoDB" id="5363290at2759"/>
<dbReference type="AlphaFoldDB" id="A0A9W4UFR8"/>
<proteinExistence type="predicted"/>
<feature type="transmembrane region" description="Helical" evidence="1">
    <location>
        <begin position="153"/>
        <end position="175"/>
    </location>
</feature>
<organism evidence="2 3">
    <name type="scientific">Periconia digitata</name>
    <dbReference type="NCBI Taxonomy" id="1303443"/>
    <lineage>
        <taxon>Eukaryota</taxon>
        <taxon>Fungi</taxon>
        <taxon>Dikarya</taxon>
        <taxon>Ascomycota</taxon>
        <taxon>Pezizomycotina</taxon>
        <taxon>Dothideomycetes</taxon>
        <taxon>Pleosporomycetidae</taxon>
        <taxon>Pleosporales</taxon>
        <taxon>Massarineae</taxon>
        <taxon>Periconiaceae</taxon>
        <taxon>Periconia</taxon>
    </lineage>
</organism>
<gene>
    <name evidence="2" type="ORF">PDIGIT_LOCUS8207</name>
</gene>
<dbReference type="PANTHER" id="PTHR42083">
    <property type="entry name" value="MARVEL DOMAIN-CONTAINING PROTEIN"/>
    <property type="match status" value="1"/>
</dbReference>
<accession>A0A9W4UFR8</accession>
<evidence type="ECO:0000313" key="3">
    <source>
        <dbReference type="Proteomes" id="UP001152607"/>
    </source>
</evidence>
<reference evidence="2" key="1">
    <citation type="submission" date="2023-01" db="EMBL/GenBank/DDBJ databases">
        <authorList>
            <person name="Van Ghelder C."/>
            <person name="Rancurel C."/>
        </authorList>
    </citation>
    <scope>NUCLEOTIDE SEQUENCE</scope>
    <source>
        <strain evidence="2">CNCM I-4278</strain>
    </source>
</reference>
<dbReference type="EMBL" id="CAOQHR010000005">
    <property type="protein sequence ID" value="CAI6335130.1"/>
    <property type="molecule type" value="Genomic_DNA"/>
</dbReference>
<sequence>MALGNSQPREPSIEPDIQYIKTSTSFKDAVYTRRSRPLAGLFELGIRIFQFIFALASGISYAIELSHSNTSPSFIYTQVVFGLTLLTLIIEAITLRSFRAVFLVESVICILWLALFGVFYTIYIDQEMSLDPRYANVELRRMRNAVWLDLVNFVLWLASAIFSTIMCCSGTKAAVRGKLNGMKAKRRNGKYEDAENGMESGVVRTDAIPGNGDRLPTYEVVMTATREGRL</sequence>
<feature type="transmembrane region" description="Helical" evidence="1">
    <location>
        <begin position="44"/>
        <end position="63"/>
    </location>
</feature>
<name>A0A9W4UFR8_9PLEO</name>